<evidence type="ECO:0000313" key="7">
    <source>
        <dbReference type="EMBL" id="CAL1671836.1"/>
    </source>
</evidence>
<dbReference type="InterPro" id="IPR026516">
    <property type="entry name" value="THAP1/10"/>
</dbReference>
<keyword evidence="3" id="KW-0862">Zinc</keyword>
<dbReference type="AlphaFoldDB" id="A0AAV2MW62"/>
<dbReference type="EMBL" id="CAXIPU020000424">
    <property type="protein sequence ID" value="CAL1671836.1"/>
    <property type="molecule type" value="Genomic_DNA"/>
</dbReference>
<protein>
    <recommendedName>
        <fullName evidence="6">THAP-type domain-containing protein</fullName>
    </recommendedName>
</protein>
<dbReference type="Proteomes" id="UP001497644">
    <property type="component" value="Unassembled WGS sequence"/>
</dbReference>
<proteinExistence type="predicted"/>
<dbReference type="Pfam" id="PF05485">
    <property type="entry name" value="THAP"/>
    <property type="match status" value="1"/>
</dbReference>
<keyword evidence="2 5" id="KW-0863">Zinc-finger</keyword>
<feature type="domain" description="THAP-type" evidence="6">
    <location>
        <begin position="1"/>
        <end position="79"/>
    </location>
</feature>
<reference evidence="7" key="1">
    <citation type="submission" date="2024-04" db="EMBL/GenBank/DDBJ databases">
        <authorList>
            <consortium name="Molecular Ecology Group"/>
        </authorList>
    </citation>
    <scope>NUCLEOTIDE SEQUENCE</scope>
</reference>
<keyword evidence="1" id="KW-0479">Metal-binding</keyword>
<evidence type="ECO:0000256" key="5">
    <source>
        <dbReference type="PROSITE-ProRule" id="PRU00309"/>
    </source>
</evidence>
<dbReference type="PANTHER" id="PTHR46600:SF11">
    <property type="entry name" value="THAP DOMAIN-CONTAINING PROTEIN 10"/>
    <property type="match status" value="1"/>
</dbReference>
<comment type="caution">
    <text evidence="7">The sequence shown here is derived from an EMBL/GenBank/DDBJ whole genome shotgun (WGS) entry which is preliminary data.</text>
</comment>
<organism evidence="7 8">
    <name type="scientific">Lasius platythorax</name>
    <dbReference type="NCBI Taxonomy" id="488582"/>
    <lineage>
        <taxon>Eukaryota</taxon>
        <taxon>Metazoa</taxon>
        <taxon>Ecdysozoa</taxon>
        <taxon>Arthropoda</taxon>
        <taxon>Hexapoda</taxon>
        <taxon>Insecta</taxon>
        <taxon>Pterygota</taxon>
        <taxon>Neoptera</taxon>
        <taxon>Endopterygota</taxon>
        <taxon>Hymenoptera</taxon>
        <taxon>Apocrita</taxon>
        <taxon>Aculeata</taxon>
        <taxon>Formicoidea</taxon>
        <taxon>Formicidae</taxon>
        <taxon>Formicinae</taxon>
        <taxon>Lasius</taxon>
        <taxon>Lasius</taxon>
    </lineage>
</organism>
<name>A0AAV2MW62_9HYME</name>
<evidence type="ECO:0000259" key="6">
    <source>
        <dbReference type="PROSITE" id="PS50950"/>
    </source>
</evidence>
<evidence type="ECO:0000256" key="1">
    <source>
        <dbReference type="ARBA" id="ARBA00022723"/>
    </source>
</evidence>
<keyword evidence="8" id="KW-1185">Reference proteome</keyword>
<dbReference type="PROSITE" id="PS50950">
    <property type="entry name" value="ZF_THAP"/>
    <property type="match status" value="1"/>
</dbReference>
<accession>A0AAV2MW62</accession>
<evidence type="ECO:0000313" key="8">
    <source>
        <dbReference type="Proteomes" id="UP001497644"/>
    </source>
</evidence>
<evidence type="ECO:0000256" key="4">
    <source>
        <dbReference type="ARBA" id="ARBA00023125"/>
    </source>
</evidence>
<dbReference type="GO" id="GO:0043565">
    <property type="term" value="F:sequence-specific DNA binding"/>
    <property type="evidence" value="ECO:0007669"/>
    <property type="project" value="InterPro"/>
</dbReference>
<dbReference type="SUPFAM" id="SSF57716">
    <property type="entry name" value="Glucocorticoid receptor-like (DNA-binding domain)"/>
    <property type="match status" value="1"/>
</dbReference>
<evidence type="ECO:0000256" key="3">
    <source>
        <dbReference type="ARBA" id="ARBA00022833"/>
    </source>
</evidence>
<sequence length="80" mass="9439">MPGCCVLNCKNSSAKGYLMKHFPRSSKMRAQFALNIPRPNWIPTDYSCICEMHFSSEMWEKPRVDGKKFLNTMQYQLFLR</sequence>
<dbReference type="GO" id="GO:0008270">
    <property type="term" value="F:zinc ion binding"/>
    <property type="evidence" value="ECO:0007669"/>
    <property type="project" value="UniProtKB-KW"/>
</dbReference>
<dbReference type="InterPro" id="IPR006612">
    <property type="entry name" value="THAP_Znf"/>
</dbReference>
<gene>
    <name evidence="7" type="ORF">LPLAT_LOCUS5256</name>
</gene>
<keyword evidence="4 5" id="KW-0238">DNA-binding</keyword>
<dbReference type="PANTHER" id="PTHR46600">
    <property type="entry name" value="THAP DOMAIN-CONTAINING"/>
    <property type="match status" value="1"/>
</dbReference>
<evidence type="ECO:0000256" key="2">
    <source>
        <dbReference type="ARBA" id="ARBA00022771"/>
    </source>
</evidence>